<dbReference type="PANTHER" id="PTHR30544">
    <property type="entry name" value="23S RRNA METHYLTRANSFERASE"/>
    <property type="match status" value="1"/>
</dbReference>
<feature type="domain" description="Radical SAM core" evidence="12">
    <location>
        <begin position="20"/>
        <end position="250"/>
    </location>
</feature>
<dbReference type="InterPro" id="IPR040072">
    <property type="entry name" value="Methyltransferase_A"/>
</dbReference>
<keyword evidence="9" id="KW-0479">Metal-binding</keyword>
<evidence type="ECO:0000256" key="3">
    <source>
        <dbReference type="ARBA" id="ARBA00022485"/>
    </source>
</evidence>
<dbReference type="GO" id="GO:0046872">
    <property type="term" value="F:metal ion binding"/>
    <property type="evidence" value="ECO:0007669"/>
    <property type="project" value="UniProtKB-KW"/>
</dbReference>
<keyword evidence="7 13" id="KW-0808">Transferase</keyword>
<sequence>MKYLFRLPDGNCIESVVMRYHYGNSICVSSEVGCAMGCRFCASTQNGLARRLTAGEIAAQVYGAAADLGEKMSHIVLMGIGEPLDNYENVLQFLGIISSPEGLNVGMRNISLSTCGLVPQIERLAGEKLGLTLSVSLHAPNNALRSSMMPVNDAFPLEVLIPACRAYQKTTGRRISFEYAMVKGVNDTQSCAQQLAKLLRGMGAHVNLIPINPVDGSAYTASDAANVEQFRSQLEHLGVNATVRRRLGVDISAACGQLRQEEAGG</sequence>
<keyword evidence="4" id="KW-0963">Cytoplasm</keyword>
<dbReference type="InterPro" id="IPR027492">
    <property type="entry name" value="RNA_MTrfase_RlmN"/>
</dbReference>
<keyword evidence="8" id="KW-0949">S-adenosyl-L-methionine</keyword>
<dbReference type="InterPro" id="IPR007197">
    <property type="entry name" value="rSAM"/>
</dbReference>
<dbReference type="FunFam" id="3.20.20.70:FF:000014">
    <property type="entry name" value="Probable dual-specificity RNA methyltransferase RlmN"/>
    <property type="match status" value="1"/>
</dbReference>
<gene>
    <name evidence="13" type="primary">rlmN_41</name>
    <name evidence="13" type="ORF">SDC9_148725</name>
</gene>
<dbReference type="Gene3D" id="3.20.20.70">
    <property type="entry name" value="Aldolase class I"/>
    <property type="match status" value="1"/>
</dbReference>
<dbReference type="GO" id="GO:0005737">
    <property type="term" value="C:cytoplasm"/>
    <property type="evidence" value="ECO:0007669"/>
    <property type="project" value="UniProtKB-SubCell"/>
</dbReference>
<dbReference type="AlphaFoldDB" id="A0A645EJ92"/>
<dbReference type="NCBIfam" id="TIGR00048">
    <property type="entry name" value="rRNA_mod_RlmN"/>
    <property type="match status" value="1"/>
</dbReference>
<dbReference type="SUPFAM" id="SSF102114">
    <property type="entry name" value="Radical SAM enzymes"/>
    <property type="match status" value="1"/>
</dbReference>
<dbReference type="InterPro" id="IPR013785">
    <property type="entry name" value="Aldolase_TIM"/>
</dbReference>
<evidence type="ECO:0000256" key="6">
    <source>
        <dbReference type="ARBA" id="ARBA00022603"/>
    </source>
</evidence>
<dbReference type="GO" id="GO:0070475">
    <property type="term" value="P:rRNA base methylation"/>
    <property type="evidence" value="ECO:0007669"/>
    <property type="project" value="InterPro"/>
</dbReference>
<dbReference type="SFLD" id="SFLDS00029">
    <property type="entry name" value="Radical_SAM"/>
    <property type="match status" value="1"/>
</dbReference>
<comment type="caution">
    <text evidence="13">The sequence shown here is derived from an EMBL/GenBank/DDBJ whole genome shotgun (WGS) entry which is preliminary data.</text>
</comment>
<evidence type="ECO:0000256" key="9">
    <source>
        <dbReference type="ARBA" id="ARBA00022723"/>
    </source>
</evidence>
<evidence type="ECO:0000256" key="7">
    <source>
        <dbReference type="ARBA" id="ARBA00022679"/>
    </source>
</evidence>
<dbReference type="InterPro" id="IPR058240">
    <property type="entry name" value="rSAM_sf"/>
</dbReference>
<accession>A0A645EJ92</accession>
<keyword evidence="6 13" id="KW-0489">Methyltransferase</keyword>
<comment type="cofactor">
    <cofactor evidence="1">
        <name>[4Fe-4S] cluster</name>
        <dbReference type="ChEBI" id="CHEBI:49883"/>
    </cofactor>
</comment>
<evidence type="ECO:0000256" key="5">
    <source>
        <dbReference type="ARBA" id="ARBA00022552"/>
    </source>
</evidence>
<dbReference type="PROSITE" id="PS51918">
    <property type="entry name" value="RADICAL_SAM"/>
    <property type="match status" value="1"/>
</dbReference>
<dbReference type="InterPro" id="IPR004383">
    <property type="entry name" value="rRNA_lsu_MTrfase_RlmN/Cfr"/>
</dbReference>
<evidence type="ECO:0000256" key="10">
    <source>
        <dbReference type="ARBA" id="ARBA00023004"/>
    </source>
</evidence>
<dbReference type="SFLD" id="SFLDG01062">
    <property type="entry name" value="methyltransferase_(Class_A)"/>
    <property type="match status" value="1"/>
</dbReference>
<evidence type="ECO:0000256" key="8">
    <source>
        <dbReference type="ARBA" id="ARBA00022691"/>
    </source>
</evidence>
<keyword evidence="3" id="KW-0004">4Fe-4S</keyword>
<dbReference type="EC" id="2.1.1.192" evidence="13"/>
<keyword evidence="10" id="KW-0408">Iron</keyword>
<dbReference type="GO" id="GO:0051539">
    <property type="term" value="F:4 iron, 4 sulfur cluster binding"/>
    <property type="evidence" value="ECO:0007669"/>
    <property type="project" value="UniProtKB-KW"/>
</dbReference>
<organism evidence="13">
    <name type="scientific">bioreactor metagenome</name>
    <dbReference type="NCBI Taxonomy" id="1076179"/>
    <lineage>
        <taxon>unclassified sequences</taxon>
        <taxon>metagenomes</taxon>
        <taxon>ecological metagenomes</taxon>
    </lineage>
</organism>
<comment type="subcellular location">
    <subcellularLocation>
        <location evidence="2">Cytoplasm</location>
    </subcellularLocation>
</comment>
<keyword evidence="5" id="KW-0698">rRNA processing</keyword>
<protein>
    <submittedName>
        <fullName evidence="13">Putative dual-specificity RNA methyltransferase RlmN</fullName>
        <ecNumber evidence="13">2.1.1.192</ecNumber>
    </submittedName>
</protein>
<dbReference type="EMBL" id="VSSQ01047511">
    <property type="protein sequence ID" value="MPN01516.1"/>
    <property type="molecule type" value="Genomic_DNA"/>
</dbReference>
<evidence type="ECO:0000313" key="13">
    <source>
        <dbReference type="EMBL" id="MPN01516.1"/>
    </source>
</evidence>
<reference evidence="13" key="1">
    <citation type="submission" date="2019-08" db="EMBL/GenBank/DDBJ databases">
        <authorList>
            <person name="Kucharzyk K."/>
            <person name="Murdoch R.W."/>
            <person name="Higgins S."/>
            <person name="Loffler F."/>
        </authorList>
    </citation>
    <scope>NUCLEOTIDE SEQUENCE</scope>
</reference>
<dbReference type="SFLD" id="SFLDF00275">
    <property type="entry name" value="adenosine_C2_methyltransferase"/>
    <property type="match status" value="1"/>
</dbReference>
<evidence type="ECO:0000256" key="4">
    <source>
        <dbReference type="ARBA" id="ARBA00022490"/>
    </source>
</evidence>
<dbReference type="PANTHER" id="PTHR30544:SF5">
    <property type="entry name" value="RADICAL SAM CORE DOMAIN-CONTAINING PROTEIN"/>
    <property type="match status" value="1"/>
</dbReference>
<evidence type="ECO:0000256" key="2">
    <source>
        <dbReference type="ARBA" id="ARBA00004496"/>
    </source>
</evidence>
<evidence type="ECO:0000259" key="12">
    <source>
        <dbReference type="PROSITE" id="PS51918"/>
    </source>
</evidence>
<dbReference type="Pfam" id="PF04055">
    <property type="entry name" value="Radical_SAM"/>
    <property type="match status" value="1"/>
</dbReference>
<dbReference type="GO" id="GO:0030488">
    <property type="term" value="P:tRNA methylation"/>
    <property type="evidence" value="ECO:0007669"/>
    <property type="project" value="InterPro"/>
</dbReference>
<name>A0A645EJ92_9ZZZZ</name>
<evidence type="ECO:0000256" key="11">
    <source>
        <dbReference type="ARBA" id="ARBA00023014"/>
    </source>
</evidence>
<proteinExistence type="predicted"/>
<keyword evidence="11" id="KW-0411">Iron-sulfur</keyword>
<evidence type="ECO:0000256" key="1">
    <source>
        <dbReference type="ARBA" id="ARBA00001966"/>
    </source>
</evidence>
<dbReference type="GO" id="GO:0008173">
    <property type="term" value="F:RNA methyltransferase activity"/>
    <property type="evidence" value="ECO:0007669"/>
    <property type="project" value="InterPro"/>
</dbReference>